<keyword evidence="8 12" id="KW-0798">TonB box</keyword>
<evidence type="ECO:0000256" key="8">
    <source>
        <dbReference type="ARBA" id="ARBA00023077"/>
    </source>
</evidence>
<evidence type="ECO:0000256" key="1">
    <source>
        <dbReference type="ARBA" id="ARBA00004571"/>
    </source>
</evidence>
<accession>A0A2T5G362</accession>
<evidence type="ECO:0000256" key="5">
    <source>
        <dbReference type="ARBA" id="ARBA00022692"/>
    </source>
</evidence>
<dbReference type="Pfam" id="PF07715">
    <property type="entry name" value="Plug"/>
    <property type="match status" value="1"/>
</dbReference>
<evidence type="ECO:0000256" key="9">
    <source>
        <dbReference type="ARBA" id="ARBA00023136"/>
    </source>
</evidence>
<gene>
    <name evidence="16" type="ORF">CLG96_03755</name>
</gene>
<dbReference type="Gene3D" id="2.40.170.20">
    <property type="entry name" value="TonB-dependent receptor, beta-barrel domain"/>
    <property type="match status" value="1"/>
</dbReference>
<dbReference type="Proteomes" id="UP000244162">
    <property type="component" value="Unassembled WGS sequence"/>
</dbReference>
<comment type="caution">
    <text evidence="16">The sequence shown here is derived from an EMBL/GenBank/DDBJ whole genome shotgun (WGS) entry which is preliminary data.</text>
</comment>
<feature type="domain" description="TonB-dependent receptor-like beta-barrel" evidence="14">
    <location>
        <begin position="312"/>
        <end position="726"/>
    </location>
</feature>
<dbReference type="PANTHER" id="PTHR32552">
    <property type="entry name" value="FERRICHROME IRON RECEPTOR-RELATED"/>
    <property type="match status" value="1"/>
</dbReference>
<dbReference type="InterPro" id="IPR012910">
    <property type="entry name" value="Plug_dom"/>
</dbReference>
<dbReference type="PROSITE" id="PS52016">
    <property type="entry name" value="TONB_DEPENDENT_REC_3"/>
    <property type="match status" value="1"/>
</dbReference>
<dbReference type="PANTHER" id="PTHR32552:SF81">
    <property type="entry name" value="TONB-DEPENDENT OUTER MEMBRANE RECEPTOR"/>
    <property type="match status" value="1"/>
</dbReference>
<dbReference type="EMBL" id="NWBU01000004">
    <property type="protein sequence ID" value="PTQ13584.1"/>
    <property type="molecule type" value="Genomic_DNA"/>
</dbReference>
<evidence type="ECO:0000256" key="10">
    <source>
        <dbReference type="ARBA" id="ARBA00023237"/>
    </source>
</evidence>
<dbReference type="CDD" id="cd01347">
    <property type="entry name" value="ligand_gated_channel"/>
    <property type="match status" value="1"/>
</dbReference>
<feature type="signal peptide" evidence="13">
    <location>
        <begin position="1"/>
        <end position="28"/>
    </location>
</feature>
<dbReference type="InterPro" id="IPR000531">
    <property type="entry name" value="Beta-barrel_TonB"/>
</dbReference>
<dbReference type="InterPro" id="IPR036942">
    <property type="entry name" value="Beta-barrel_TonB_sf"/>
</dbReference>
<dbReference type="Pfam" id="PF00593">
    <property type="entry name" value="TonB_dep_Rec_b-barrel"/>
    <property type="match status" value="1"/>
</dbReference>
<keyword evidence="5 11" id="KW-0812">Transmembrane</keyword>
<keyword evidence="4" id="KW-0410">Iron transport</keyword>
<evidence type="ECO:0000259" key="15">
    <source>
        <dbReference type="Pfam" id="PF07715"/>
    </source>
</evidence>
<evidence type="ECO:0000256" key="13">
    <source>
        <dbReference type="SAM" id="SignalP"/>
    </source>
</evidence>
<organism evidence="16 17">
    <name type="scientific">Sphingomonas oleivorans</name>
    <dbReference type="NCBI Taxonomy" id="1735121"/>
    <lineage>
        <taxon>Bacteria</taxon>
        <taxon>Pseudomonadati</taxon>
        <taxon>Pseudomonadota</taxon>
        <taxon>Alphaproteobacteria</taxon>
        <taxon>Sphingomonadales</taxon>
        <taxon>Sphingomonadaceae</taxon>
        <taxon>Sphingomonas</taxon>
    </lineage>
</organism>
<reference evidence="16 17" key="1">
    <citation type="submission" date="2017-09" db="EMBL/GenBank/DDBJ databases">
        <title>Sphingomonas panjinensis sp.nov., isolated from oil-contaminated soil.</title>
        <authorList>
            <person name="Wang L."/>
            <person name="Chen L."/>
        </authorList>
    </citation>
    <scope>NUCLEOTIDE SEQUENCE [LARGE SCALE GENOMIC DNA]</scope>
    <source>
        <strain evidence="16 17">FW-11</strain>
    </source>
</reference>
<evidence type="ECO:0000256" key="3">
    <source>
        <dbReference type="ARBA" id="ARBA00022452"/>
    </source>
</evidence>
<evidence type="ECO:0000256" key="2">
    <source>
        <dbReference type="ARBA" id="ARBA00022448"/>
    </source>
</evidence>
<keyword evidence="9 11" id="KW-0472">Membrane</keyword>
<keyword evidence="13" id="KW-0732">Signal</keyword>
<feature type="domain" description="TonB-dependent receptor plug" evidence="15">
    <location>
        <begin position="64"/>
        <end position="176"/>
    </location>
</feature>
<evidence type="ECO:0000256" key="4">
    <source>
        <dbReference type="ARBA" id="ARBA00022496"/>
    </source>
</evidence>
<comment type="subcellular location">
    <subcellularLocation>
        <location evidence="1 11">Cell outer membrane</location>
        <topology evidence="1 11">Multi-pass membrane protein</topology>
    </subcellularLocation>
</comment>
<dbReference type="GO" id="GO:0009279">
    <property type="term" value="C:cell outer membrane"/>
    <property type="evidence" value="ECO:0007669"/>
    <property type="project" value="UniProtKB-SubCell"/>
</dbReference>
<evidence type="ECO:0000259" key="14">
    <source>
        <dbReference type="Pfam" id="PF00593"/>
    </source>
</evidence>
<sequence>MLHQFKPGVRGILLGALACAAFPTIALAQASADPAPPADAADANAAQAGVEDITVTARRREESLQDTPVSITAFSAAALDRAQVNTVSDISRFTPNLVLNQSAAISGNSSATTIFIRGIGQYDFSPTTEPAVGLYVDGVYVARSVGSLLDVADVERVEVLRGPQGTLFGRNTIGGAVNIVSKRPGDEFGGYVDMRVGSYDRIDAKVALDIPLSDRVKTRLSLATRNRDGYVRRIFDGVRNGDEDSWSGRFDILADVTDSLTARLIVDGTRRRENMAGNELTAVFPASGFVTAHNMQVAGPQCAPNPGPLTNPNCYNAQWISDREYRDFGTFESRSDLDLWGVNLTLEQQAGAVSFKSVTAYRDLDSISFRDGDHSPVRIFETVDDFDQWQFSQELQALGKAFDDRLNWVVGAYYFKEKGGDANDVLTSRIEFRSGGRIDNESIAGFAQGTFDITDRLSATAGLRYTHDRKRFTPDQFVTKSGLLPFPVGFRLAPHQQYSSSYDDFNPMADLSYKWTPEIMTYLRFAEGFKSGGYSFRFFPPVQTVPAYDPEYARVYEAGFKSTLLGGLARVNGAIFRTDYSNLQVSGIPQGSVGQVTVNGGKARIQGGELEMEARPVPPLRMQFGLGYLDTEYRSVTPGLGITDISLDSKLPYAPAWSLSGSASYEIATGIGSFTPQIDWSYRSKTYGNAANNPEATQSKYHVVNGSLTFLDQSEVWEVALGVTNIFDKRYFTTGYANRSVGYAEALFARPREWSLRVKRTF</sequence>
<evidence type="ECO:0000256" key="6">
    <source>
        <dbReference type="ARBA" id="ARBA00023004"/>
    </source>
</evidence>
<keyword evidence="3 11" id="KW-1134">Transmembrane beta strand</keyword>
<keyword evidence="17" id="KW-1185">Reference proteome</keyword>
<keyword evidence="16" id="KW-0675">Receptor</keyword>
<evidence type="ECO:0000256" key="12">
    <source>
        <dbReference type="RuleBase" id="RU003357"/>
    </source>
</evidence>
<keyword evidence="6" id="KW-0408">Iron</keyword>
<feature type="chain" id="PRO_5015468411" evidence="13">
    <location>
        <begin position="29"/>
        <end position="762"/>
    </location>
</feature>
<evidence type="ECO:0000313" key="16">
    <source>
        <dbReference type="EMBL" id="PTQ13584.1"/>
    </source>
</evidence>
<dbReference type="GO" id="GO:0006826">
    <property type="term" value="P:iron ion transport"/>
    <property type="evidence" value="ECO:0007669"/>
    <property type="project" value="UniProtKB-KW"/>
</dbReference>
<dbReference type="InterPro" id="IPR039426">
    <property type="entry name" value="TonB-dep_rcpt-like"/>
</dbReference>
<evidence type="ECO:0000256" key="11">
    <source>
        <dbReference type="PROSITE-ProRule" id="PRU01360"/>
    </source>
</evidence>
<protein>
    <submittedName>
        <fullName evidence="16">TonB-dependent receptor</fullName>
    </submittedName>
</protein>
<comment type="similarity">
    <text evidence="11 12">Belongs to the TonB-dependent receptor family.</text>
</comment>
<evidence type="ECO:0000313" key="17">
    <source>
        <dbReference type="Proteomes" id="UP000244162"/>
    </source>
</evidence>
<dbReference type="AlphaFoldDB" id="A0A2T5G362"/>
<name>A0A2T5G362_9SPHN</name>
<proteinExistence type="inferred from homology"/>
<dbReference type="OrthoDB" id="9760333at2"/>
<keyword evidence="10 11" id="KW-0998">Cell outer membrane</keyword>
<evidence type="ECO:0000256" key="7">
    <source>
        <dbReference type="ARBA" id="ARBA00023065"/>
    </source>
</evidence>
<dbReference type="SUPFAM" id="SSF56935">
    <property type="entry name" value="Porins"/>
    <property type="match status" value="1"/>
</dbReference>
<keyword evidence="7" id="KW-0406">Ion transport</keyword>
<keyword evidence="2 11" id="KW-0813">Transport</keyword>